<keyword evidence="2" id="KW-0808">Transferase</keyword>
<evidence type="ECO:0000313" key="2">
    <source>
        <dbReference type="EMBL" id="CAA9467048.1"/>
    </source>
</evidence>
<accession>A0A6J4R8A4</accession>
<sequence length="45" mass="4226">PTTCCGSPPTASSSSPTSCGPTSRGPTSSRRWTSTPAAAAASAGA</sequence>
<reference evidence="2" key="1">
    <citation type="submission" date="2020-02" db="EMBL/GenBank/DDBJ databases">
        <authorList>
            <person name="Meier V. D."/>
        </authorList>
    </citation>
    <scope>NUCLEOTIDE SEQUENCE</scope>
    <source>
        <strain evidence="2">AVDCRST_MAG65</strain>
    </source>
</reference>
<proteinExistence type="predicted"/>
<name>A0A6J4R8A4_9ACTN</name>
<dbReference type="GO" id="GO:0008834">
    <property type="term" value="F:ditrans,polycis-undecaprenyl-diphosphate synthase [(2E,6E)-farnesyl-diphosphate specific] activity"/>
    <property type="evidence" value="ECO:0007669"/>
    <property type="project" value="UniProtKB-EC"/>
</dbReference>
<dbReference type="EMBL" id="CADCVL010000064">
    <property type="protein sequence ID" value="CAA9467048.1"/>
    <property type="molecule type" value="Genomic_DNA"/>
</dbReference>
<protein>
    <submittedName>
        <fullName evidence="2">Undecaprenyl diphosphate synthase</fullName>
        <ecNumber evidence="2">2.5.1.31</ecNumber>
    </submittedName>
</protein>
<feature type="non-terminal residue" evidence="2">
    <location>
        <position position="1"/>
    </location>
</feature>
<organism evidence="2">
    <name type="scientific">uncultured Solirubrobacteraceae bacterium</name>
    <dbReference type="NCBI Taxonomy" id="1162706"/>
    <lineage>
        <taxon>Bacteria</taxon>
        <taxon>Bacillati</taxon>
        <taxon>Actinomycetota</taxon>
        <taxon>Thermoleophilia</taxon>
        <taxon>Solirubrobacterales</taxon>
        <taxon>Solirubrobacteraceae</taxon>
        <taxon>environmental samples</taxon>
    </lineage>
</organism>
<dbReference type="AlphaFoldDB" id="A0A6J4R8A4"/>
<gene>
    <name evidence="2" type="ORF">AVDCRST_MAG65-389</name>
</gene>
<dbReference type="EC" id="2.5.1.31" evidence="2"/>
<evidence type="ECO:0000256" key="1">
    <source>
        <dbReference type="SAM" id="MobiDB-lite"/>
    </source>
</evidence>
<feature type="region of interest" description="Disordered" evidence="1">
    <location>
        <begin position="1"/>
        <end position="45"/>
    </location>
</feature>
<feature type="non-terminal residue" evidence="2">
    <location>
        <position position="45"/>
    </location>
</feature>